<evidence type="ECO:0000313" key="1">
    <source>
        <dbReference type="EMBL" id="GAB0055774.1"/>
    </source>
</evidence>
<dbReference type="InterPro" id="IPR007546">
    <property type="entry name" value="DUF503"/>
</dbReference>
<accession>A0ABQ0C4F7</accession>
<dbReference type="Gene3D" id="3.30.70.1120">
    <property type="entry name" value="TT1725-like"/>
    <property type="match status" value="1"/>
</dbReference>
<reference evidence="1 2" key="1">
    <citation type="submission" date="2024-05" db="EMBL/GenBank/DDBJ databases">
        <authorList>
            <consortium name="Candidatus Magnetaquicoccaceae bacterium FCR-1 genome sequencing consortium"/>
            <person name="Shimoshige H."/>
            <person name="Shimamura S."/>
            <person name="Taoka A."/>
            <person name="Kobayashi H."/>
            <person name="Maekawa T."/>
        </authorList>
    </citation>
    <scope>NUCLEOTIDE SEQUENCE [LARGE SCALE GENOMIC DNA]</scope>
    <source>
        <strain evidence="1 2">FCR-1</strain>
    </source>
</reference>
<dbReference type="PANTHER" id="PTHR36441:SF1">
    <property type="entry name" value="DUF503 DOMAIN-CONTAINING PROTEIN"/>
    <property type="match status" value="1"/>
</dbReference>
<dbReference type="PANTHER" id="PTHR36441">
    <property type="entry name" value="HYPOTHETICAL CYTOSOLIC PROTEIN"/>
    <property type="match status" value="1"/>
</dbReference>
<name>A0ABQ0C4F7_9PROT</name>
<dbReference type="RefSeq" id="WP_420903486.1">
    <property type="nucleotide sequence ID" value="NZ_BAAFGK010000001.1"/>
</dbReference>
<gene>
    <name evidence="1" type="ORF">SIID45300_00070</name>
</gene>
<comment type="caution">
    <text evidence="1">The sequence shown here is derived from an EMBL/GenBank/DDBJ whole genome shotgun (WGS) entry which is preliminary data.</text>
</comment>
<proteinExistence type="predicted"/>
<sequence>MMRVGVLEVRLELPGVRSLKEKRGIVKSLLERIRHRFEVACAEVDELDRWDGAGLGFAAVGNETAAVQSRLQKVANFIEEDGETVMIDYRLEIVT</sequence>
<dbReference type="Proteomes" id="UP001628193">
    <property type="component" value="Unassembled WGS sequence"/>
</dbReference>
<evidence type="ECO:0008006" key="3">
    <source>
        <dbReference type="Google" id="ProtNLM"/>
    </source>
</evidence>
<keyword evidence="2" id="KW-1185">Reference proteome</keyword>
<dbReference type="Pfam" id="PF04456">
    <property type="entry name" value="DUF503"/>
    <property type="match status" value="1"/>
</dbReference>
<reference evidence="1 2" key="2">
    <citation type="submission" date="2024-09" db="EMBL/GenBank/DDBJ databases">
        <title>Draft genome sequence of Candidatus Magnetaquicoccaceae bacterium FCR-1.</title>
        <authorList>
            <person name="Shimoshige H."/>
            <person name="Shimamura S."/>
            <person name="Taoka A."/>
            <person name="Kobayashi H."/>
            <person name="Maekawa T."/>
        </authorList>
    </citation>
    <scope>NUCLEOTIDE SEQUENCE [LARGE SCALE GENOMIC DNA]</scope>
    <source>
        <strain evidence="1 2">FCR-1</strain>
    </source>
</reference>
<evidence type="ECO:0000313" key="2">
    <source>
        <dbReference type="Proteomes" id="UP001628193"/>
    </source>
</evidence>
<organism evidence="1 2">
    <name type="scientific">Candidatus Magnetaquiglobus chichijimensis</name>
    <dbReference type="NCBI Taxonomy" id="3141448"/>
    <lineage>
        <taxon>Bacteria</taxon>
        <taxon>Pseudomonadati</taxon>
        <taxon>Pseudomonadota</taxon>
        <taxon>Magnetococcia</taxon>
        <taxon>Magnetococcales</taxon>
        <taxon>Candidatus Magnetaquicoccaceae</taxon>
        <taxon>Candidatus Magnetaquiglobus</taxon>
    </lineage>
</organism>
<protein>
    <recommendedName>
        <fullName evidence="3">DUF503 domain-containing protein</fullName>
    </recommendedName>
</protein>
<dbReference type="SUPFAM" id="SSF103007">
    <property type="entry name" value="Hypothetical protein TT1725"/>
    <property type="match status" value="1"/>
</dbReference>
<dbReference type="EMBL" id="BAAFGK010000001">
    <property type="protein sequence ID" value="GAB0055774.1"/>
    <property type="molecule type" value="Genomic_DNA"/>
</dbReference>
<dbReference type="InterPro" id="IPR036746">
    <property type="entry name" value="TT1725-like_sf"/>
</dbReference>